<dbReference type="EMBL" id="PVWJ01000001">
    <property type="protein sequence ID" value="PSB05239.1"/>
    <property type="molecule type" value="Genomic_DNA"/>
</dbReference>
<accession>A0A2T1CAI0</accession>
<evidence type="ECO:0000313" key="3">
    <source>
        <dbReference type="Proteomes" id="UP000238762"/>
    </source>
</evidence>
<protein>
    <submittedName>
        <fullName evidence="2">Cyclase</fullName>
    </submittedName>
</protein>
<dbReference type="AlphaFoldDB" id="A0A2T1CAI0"/>
<name>A0A2T1CAI0_9CYAN</name>
<dbReference type="PANTHER" id="PTHR34060:SF1">
    <property type="entry name" value="POLYKETIDE CYCLASE _ DEHYDRASE AND LIPID TRANSPORT PROTEIN"/>
    <property type="match status" value="1"/>
</dbReference>
<evidence type="ECO:0000313" key="2">
    <source>
        <dbReference type="EMBL" id="PSB05239.1"/>
    </source>
</evidence>
<feature type="domain" description="Coenzyme Q-binding protein COQ10 START" evidence="1">
    <location>
        <begin position="48"/>
        <end position="176"/>
    </location>
</feature>
<dbReference type="OrthoDB" id="539556at2"/>
<reference evidence="2 3" key="2">
    <citation type="submission" date="2018-03" db="EMBL/GenBank/DDBJ databases">
        <title>The ancient ancestry and fast evolution of plastids.</title>
        <authorList>
            <person name="Moore K.R."/>
            <person name="Magnabosco C."/>
            <person name="Momper L."/>
            <person name="Gold D.A."/>
            <person name="Bosak T."/>
            <person name="Fournier G.P."/>
        </authorList>
    </citation>
    <scope>NUCLEOTIDE SEQUENCE [LARGE SCALE GENOMIC DNA]</scope>
    <source>
        <strain evidence="2 3">CCAP 1448/3</strain>
    </source>
</reference>
<keyword evidence="3" id="KW-1185">Reference proteome</keyword>
<dbReference type="InterPro" id="IPR005031">
    <property type="entry name" value="COQ10_START"/>
</dbReference>
<reference evidence="2 3" key="1">
    <citation type="submission" date="2018-02" db="EMBL/GenBank/DDBJ databases">
        <authorList>
            <person name="Cohen D.B."/>
            <person name="Kent A.D."/>
        </authorList>
    </citation>
    <scope>NUCLEOTIDE SEQUENCE [LARGE SCALE GENOMIC DNA]</scope>
    <source>
        <strain evidence="2 3">CCAP 1448/3</strain>
    </source>
</reference>
<organism evidence="2 3">
    <name type="scientific">Merismopedia glauca CCAP 1448/3</name>
    <dbReference type="NCBI Taxonomy" id="1296344"/>
    <lineage>
        <taxon>Bacteria</taxon>
        <taxon>Bacillati</taxon>
        <taxon>Cyanobacteriota</taxon>
        <taxon>Cyanophyceae</taxon>
        <taxon>Synechococcales</taxon>
        <taxon>Merismopediaceae</taxon>
        <taxon>Merismopedia</taxon>
    </lineage>
</organism>
<dbReference type="Gene3D" id="3.30.530.20">
    <property type="match status" value="1"/>
</dbReference>
<gene>
    <name evidence="2" type="ORF">C7B64_00080</name>
</gene>
<dbReference type="SUPFAM" id="SSF55961">
    <property type="entry name" value="Bet v1-like"/>
    <property type="match status" value="1"/>
</dbReference>
<dbReference type="InterPro" id="IPR023393">
    <property type="entry name" value="START-like_dom_sf"/>
</dbReference>
<proteinExistence type="predicted"/>
<evidence type="ECO:0000259" key="1">
    <source>
        <dbReference type="Pfam" id="PF03364"/>
    </source>
</evidence>
<dbReference type="RefSeq" id="WP_106286622.1">
    <property type="nucleotide sequence ID" value="NZ_CAWNTC010000090.1"/>
</dbReference>
<dbReference type="PANTHER" id="PTHR34060">
    <property type="entry name" value="POLYKETIDE CYCLASE / DEHYDRASE AND LIPID TRANSPORT PROTEIN"/>
    <property type="match status" value="1"/>
</dbReference>
<dbReference type="CDD" id="cd08866">
    <property type="entry name" value="SRPBCC_11"/>
    <property type="match status" value="1"/>
</dbReference>
<dbReference type="Pfam" id="PF03364">
    <property type="entry name" value="Polyketide_cyc"/>
    <property type="match status" value="1"/>
</dbReference>
<comment type="caution">
    <text evidence="2">The sequence shown here is derived from an EMBL/GenBank/DDBJ whole genome shotgun (WGS) entry which is preliminary data.</text>
</comment>
<sequence>MGESTELDLETELEESEIDLEPADVQDVSLKTEQLEGRKRRLTACIDIPHPVGQVWQVLSDYEALSEFIPNLAKSKLIERPDGGIRLEQVGSQKVLRLKFSARVVLDLEETFPHTINFQMVEGDFKSFAGSWNLEPINNSNSPQTHLCYILEVTPKLTMPVGFIESRIRKDLPANLLAIRQRTSLLEGERL</sequence>
<dbReference type="Proteomes" id="UP000238762">
    <property type="component" value="Unassembled WGS sequence"/>
</dbReference>